<dbReference type="InterPro" id="IPR000292">
    <property type="entry name" value="For/NO2_transpt"/>
</dbReference>
<protein>
    <submittedName>
        <fullName evidence="6">Formate/nitrite transporter FocA, FNT family</fullName>
    </submittedName>
</protein>
<dbReference type="Pfam" id="PF01226">
    <property type="entry name" value="Form_Nir_trans"/>
    <property type="match status" value="1"/>
</dbReference>
<gene>
    <name evidence="6" type="ORF">SAMN05443244_3078</name>
</gene>
<feature type="transmembrane region" description="Helical" evidence="5">
    <location>
        <begin position="239"/>
        <end position="258"/>
    </location>
</feature>
<dbReference type="EMBL" id="FNSD01000001">
    <property type="protein sequence ID" value="SEC27989.1"/>
    <property type="molecule type" value="Genomic_DNA"/>
</dbReference>
<evidence type="ECO:0000256" key="2">
    <source>
        <dbReference type="ARBA" id="ARBA00022692"/>
    </source>
</evidence>
<dbReference type="AlphaFoldDB" id="A0A1H4R7W6"/>
<evidence type="ECO:0000256" key="4">
    <source>
        <dbReference type="ARBA" id="ARBA00023136"/>
    </source>
</evidence>
<accession>A0A1H4R7W6</accession>
<feature type="transmembrane region" description="Helical" evidence="5">
    <location>
        <begin position="121"/>
        <end position="141"/>
    </location>
</feature>
<evidence type="ECO:0000313" key="7">
    <source>
        <dbReference type="Proteomes" id="UP000182409"/>
    </source>
</evidence>
<organism evidence="6 7">
    <name type="scientific">Terriglobus roseus</name>
    <dbReference type="NCBI Taxonomy" id="392734"/>
    <lineage>
        <taxon>Bacteria</taxon>
        <taxon>Pseudomonadati</taxon>
        <taxon>Acidobacteriota</taxon>
        <taxon>Terriglobia</taxon>
        <taxon>Terriglobales</taxon>
        <taxon>Acidobacteriaceae</taxon>
        <taxon>Terriglobus</taxon>
    </lineage>
</organism>
<sequence length="288" mass="30569">MSDESQGGSSQPQKELSRPTAKEIYVQVAGNARDELKRSGLSLGISGLVGGIFTGFSGLGVAITLAQLGPSSTAAFIAQMFYPIGFIIVILGRAQLFTENTLYPVALLFAERRHFLRTLRLWVIVLIANVVGAFGFASLVARTPAIRPAFLSQLAHIGLEAVQQTPGAVFWSAVVAGSMIAMVAWLVSASHSVTGSMMLIWTLTFVIGLGHFAHCIAGSSEVMTAVLAHQVAWSGYFHWLALAVAGNVSGGVLIVTLLEYGQVIADKEGEKAISEDAEKHKQEEAELG</sequence>
<dbReference type="OrthoDB" id="9786493at2"/>
<dbReference type="RefSeq" id="WP_074654823.1">
    <property type="nucleotide sequence ID" value="NZ_FNSD01000001.1"/>
</dbReference>
<feature type="transmembrane region" description="Helical" evidence="5">
    <location>
        <begin position="43"/>
        <end position="68"/>
    </location>
</feature>
<dbReference type="PANTHER" id="PTHR30520">
    <property type="entry name" value="FORMATE TRANSPORTER-RELATED"/>
    <property type="match status" value="1"/>
</dbReference>
<keyword evidence="2 5" id="KW-0812">Transmembrane</keyword>
<evidence type="ECO:0000256" key="1">
    <source>
        <dbReference type="ARBA" id="ARBA00004141"/>
    </source>
</evidence>
<dbReference type="GO" id="GO:0015499">
    <property type="term" value="F:formate transmembrane transporter activity"/>
    <property type="evidence" value="ECO:0007669"/>
    <property type="project" value="TreeGrafter"/>
</dbReference>
<proteinExistence type="predicted"/>
<keyword evidence="4 5" id="KW-0472">Membrane</keyword>
<reference evidence="6 7" key="1">
    <citation type="submission" date="2016-10" db="EMBL/GenBank/DDBJ databases">
        <authorList>
            <person name="de Groot N.N."/>
        </authorList>
    </citation>
    <scope>NUCLEOTIDE SEQUENCE [LARGE SCALE GENOMIC DNA]</scope>
    <source>
        <strain evidence="6 7">AB35.6</strain>
    </source>
</reference>
<dbReference type="PANTHER" id="PTHR30520:SF2">
    <property type="entry name" value="INNER MEMBRANE PROTEIN YFDC"/>
    <property type="match status" value="1"/>
</dbReference>
<evidence type="ECO:0000256" key="3">
    <source>
        <dbReference type="ARBA" id="ARBA00022989"/>
    </source>
</evidence>
<dbReference type="Gene3D" id="1.20.1080.10">
    <property type="entry name" value="Glycerol uptake facilitator protein"/>
    <property type="match status" value="1"/>
</dbReference>
<comment type="subcellular location">
    <subcellularLocation>
        <location evidence="1">Membrane</location>
        <topology evidence="1">Multi-pass membrane protein</topology>
    </subcellularLocation>
</comment>
<feature type="transmembrane region" description="Helical" evidence="5">
    <location>
        <begin position="199"/>
        <end position="219"/>
    </location>
</feature>
<evidence type="ECO:0000313" key="6">
    <source>
        <dbReference type="EMBL" id="SEC27989.1"/>
    </source>
</evidence>
<keyword evidence="3 5" id="KW-1133">Transmembrane helix</keyword>
<evidence type="ECO:0000256" key="5">
    <source>
        <dbReference type="SAM" id="Phobius"/>
    </source>
</evidence>
<feature type="transmembrane region" description="Helical" evidence="5">
    <location>
        <begin position="74"/>
        <end position="92"/>
    </location>
</feature>
<feature type="transmembrane region" description="Helical" evidence="5">
    <location>
        <begin position="168"/>
        <end position="187"/>
    </location>
</feature>
<dbReference type="InterPro" id="IPR023271">
    <property type="entry name" value="Aquaporin-like"/>
</dbReference>
<dbReference type="GO" id="GO:0005886">
    <property type="term" value="C:plasma membrane"/>
    <property type="evidence" value="ECO:0007669"/>
    <property type="project" value="TreeGrafter"/>
</dbReference>
<name>A0A1H4R7W6_9BACT</name>
<dbReference type="Proteomes" id="UP000182409">
    <property type="component" value="Unassembled WGS sequence"/>
</dbReference>